<dbReference type="EMBL" id="KI966422">
    <property type="protein sequence ID" value="EWC46020.1"/>
    <property type="molecule type" value="Genomic_DNA"/>
</dbReference>
<proteinExistence type="predicted"/>
<evidence type="ECO:0000313" key="4">
    <source>
        <dbReference type="Proteomes" id="UP000024837"/>
    </source>
</evidence>
<feature type="compositionally biased region" description="Polar residues" evidence="1">
    <location>
        <begin position="157"/>
        <end position="172"/>
    </location>
</feature>
<keyword evidence="4" id="KW-1185">Reference proteome</keyword>
<gene>
    <name evidence="3" type="ORF">DRE_04813</name>
</gene>
<name>W7IAF2_9PEZI</name>
<feature type="signal peptide" evidence="2">
    <location>
        <begin position="1"/>
        <end position="20"/>
    </location>
</feature>
<feature type="compositionally biased region" description="Low complexity" evidence="1">
    <location>
        <begin position="173"/>
        <end position="182"/>
    </location>
</feature>
<reference evidence="3 4" key="1">
    <citation type="submission" date="2013-05" db="EMBL/GenBank/DDBJ databases">
        <title>Drechslerella stenobrocha genome reveals carnivorous origination and mechanical trapping mechanism of predatory fungi.</title>
        <authorList>
            <person name="Liu X."/>
            <person name="Zhang W."/>
            <person name="Liu K."/>
        </authorList>
    </citation>
    <scope>NUCLEOTIDE SEQUENCE [LARGE SCALE GENOMIC DNA]</scope>
    <source>
        <strain evidence="3 4">248</strain>
    </source>
</reference>
<sequence>MRYSFAILALTGAVTVAAQGGSTPYLDEIKQRRWFQLANSIPCTNCASIERIRVCSDNRYCINGGCGTWGGVANSCCSTTSYGVSHGNCTAFTDLLDDVNIKTVGSDAVTTASGVYCTQDQNFVTSIPSDGRNVCCPKGMDGIVQFRFSDTGSNTTLPAVAGGTSTSGSKTEPSGSAATSGTASGGGSSNTASPNAAAAARPWNMLALALVSVGFVALASL</sequence>
<dbReference type="HOGENOM" id="CLU_1282952_0_0_1"/>
<evidence type="ECO:0000313" key="3">
    <source>
        <dbReference type="EMBL" id="EWC46020.1"/>
    </source>
</evidence>
<dbReference type="AlphaFoldDB" id="W7IAF2"/>
<organism evidence="3 4">
    <name type="scientific">Drechslerella stenobrocha 248</name>
    <dbReference type="NCBI Taxonomy" id="1043628"/>
    <lineage>
        <taxon>Eukaryota</taxon>
        <taxon>Fungi</taxon>
        <taxon>Dikarya</taxon>
        <taxon>Ascomycota</taxon>
        <taxon>Pezizomycotina</taxon>
        <taxon>Orbiliomycetes</taxon>
        <taxon>Orbiliales</taxon>
        <taxon>Orbiliaceae</taxon>
        <taxon>Drechslerella</taxon>
    </lineage>
</organism>
<dbReference type="OrthoDB" id="5424569at2759"/>
<feature type="region of interest" description="Disordered" evidence="1">
    <location>
        <begin position="157"/>
        <end position="195"/>
    </location>
</feature>
<feature type="chain" id="PRO_5004894023" evidence="2">
    <location>
        <begin position="21"/>
        <end position="221"/>
    </location>
</feature>
<evidence type="ECO:0000256" key="1">
    <source>
        <dbReference type="SAM" id="MobiDB-lite"/>
    </source>
</evidence>
<keyword evidence="2" id="KW-0732">Signal</keyword>
<protein>
    <submittedName>
        <fullName evidence="3">Uncharacterized protein</fullName>
    </submittedName>
</protein>
<dbReference type="Proteomes" id="UP000024837">
    <property type="component" value="Unassembled WGS sequence"/>
</dbReference>
<accession>W7IAF2</accession>
<evidence type="ECO:0000256" key="2">
    <source>
        <dbReference type="SAM" id="SignalP"/>
    </source>
</evidence>